<dbReference type="Gene3D" id="3.30.420.80">
    <property type="entry name" value="Ribosomal protein S11"/>
    <property type="match status" value="1"/>
</dbReference>
<evidence type="ECO:0000259" key="8">
    <source>
        <dbReference type="SMART" id="SM00249"/>
    </source>
</evidence>
<feature type="compositionally biased region" description="Polar residues" evidence="7">
    <location>
        <begin position="12"/>
        <end position="23"/>
    </location>
</feature>
<dbReference type="PANTHER" id="PTHR12899">
    <property type="entry name" value="39S RIBOSOMAL PROTEIN L18, MITOCHONDRIAL"/>
    <property type="match status" value="1"/>
</dbReference>
<comment type="caution">
    <text evidence="9">The sequence shown here is derived from an EMBL/GenBank/DDBJ whole genome shotgun (WGS) entry which is preliminary data.</text>
</comment>
<evidence type="ECO:0000256" key="7">
    <source>
        <dbReference type="SAM" id="MobiDB-lite"/>
    </source>
</evidence>
<feature type="compositionally biased region" description="Basic residues" evidence="7">
    <location>
        <begin position="1"/>
        <end position="11"/>
    </location>
</feature>
<dbReference type="EMBL" id="CAWYQH010000068">
    <property type="protein sequence ID" value="CAK8680344.1"/>
    <property type="molecule type" value="Genomic_DNA"/>
</dbReference>
<organism evidence="9 10">
    <name type="scientific">Clavelina lepadiformis</name>
    <name type="common">Light-bulb sea squirt</name>
    <name type="synonym">Ascidia lepadiformis</name>
    <dbReference type="NCBI Taxonomy" id="159417"/>
    <lineage>
        <taxon>Eukaryota</taxon>
        <taxon>Metazoa</taxon>
        <taxon>Chordata</taxon>
        <taxon>Tunicata</taxon>
        <taxon>Ascidiacea</taxon>
        <taxon>Aplousobranchia</taxon>
        <taxon>Clavelinidae</taxon>
        <taxon>Clavelina</taxon>
    </lineage>
</organism>
<keyword evidence="3" id="KW-0863">Zinc-finger</keyword>
<evidence type="ECO:0000256" key="1">
    <source>
        <dbReference type="ARBA" id="ARBA00007116"/>
    </source>
</evidence>
<evidence type="ECO:0000313" key="9">
    <source>
        <dbReference type="EMBL" id="CAK8680344.1"/>
    </source>
</evidence>
<sequence>MNPGTKRRKSSRATILTSSPHKNTLNKRDSDVTKRGGAQKTKQKRRRKTENKQNSICLVCGDSADEDWIQCKNCKEWAHEECADISDSKQTSNNTLTMRVMRLRSNLIPQSLKSRHIGLTTVFCDGHQSLPSSTTEQDNAAEETNLIVNLVKTFINRNPRNLERLALAHKDIGWGRGRHHVSTNFPKREYYHRICLERTNQHTHAWLEHYAGNKVAEASTKDWKVRKHLYKTVDVSASACVASVLMEKCIRSGFSCAQWFPLKSTEGSEVMATFRDTIQKTGFVLEEPVQVTFRRKLPHHKRYGPSPPKQV</sequence>
<evidence type="ECO:0000256" key="2">
    <source>
        <dbReference type="ARBA" id="ARBA00022723"/>
    </source>
</evidence>
<comment type="similarity">
    <text evidence="1">Belongs to the universal ribosomal protein uL18 family.</text>
</comment>
<dbReference type="InterPro" id="IPR013083">
    <property type="entry name" value="Znf_RING/FYVE/PHD"/>
</dbReference>
<evidence type="ECO:0000256" key="4">
    <source>
        <dbReference type="ARBA" id="ARBA00022833"/>
    </source>
</evidence>
<evidence type="ECO:0000256" key="6">
    <source>
        <dbReference type="ARBA" id="ARBA00023274"/>
    </source>
</evidence>
<dbReference type="SMART" id="SM00249">
    <property type="entry name" value="PHD"/>
    <property type="match status" value="1"/>
</dbReference>
<dbReference type="SUPFAM" id="SSF57903">
    <property type="entry name" value="FYVE/PHD zinc finger"/>
    <property type="match status" value="1"/>
</dbReference>
<dbReference type="InterPro" id="IPR036967">
    <property type="entry name" value="Ribosomal_uS11_sf"/>
</dbReference>
<dbReference type="Pfam" id="PF00628">
    <property type="entry name" value="PHD"/>
    <property type="match status" value="1"/>
</dbReference>
<name>A0ABP0FPA4_CLALP</name>
<feature type="region of interest" description="Disordered" evidence="7">
    <location>
        <begin position="1"/>
        <end position="48"/>
    </location>
</feature>
<keyword evidence="10" id="KW-1185">Reference proteome</keyword>
<dbReference type="Gene3D" id="3.30.40.10">
    <property type="entry name" value="Zinc/RING finger domain, C3HC4 (zinc finger)"/>
    <property type="match status" value="1"/>
</dbReference>
<keyword evidence="4" id="KW-0862">Zinc</keyword>
<dbReference type="InterPro" id="IPR001965">
    <property type="entry name" value="Znf_PHD"/>
</dbReference>
<gene>
    <name evidence="9" type="ORF">CVLEPA_LOCUS10607</name>
</gene>
<dbReference type="SUPFAM" id="SSF53137">
    <property type="entry name" value="Translational machinery components"/>
    <property type="match status" value="1"/>
</dbReference>
<reference evidence="9 10" key="1">
    <citation type="submission" date="2024-02" db="EMBL/GenBank/DDBJ databases">
        <authorList>
            <person name="Daric V."/>
            <person name="Darras S."/>
        </authorList>
    </citation>
    <scope>NUCLEOTIDE SEQUENCE [LARGE SCALE GENOMIC DNA]</scope>
</reference>
<keyword evidence="6" id="KW-0687">Ribonucleoprotein</keyword>
<dbReference type="InterPro" id="IPR019787">
    <property type="entry name" value="Znf_PHD-finger"/>
</dbReference>
<evidence type="ECO:0000256" key="3">
    <source>
        <dbReference type="ARBA" id="ARBA00022771"/>
    </source>
</evidence>
<feature type="domain" description="Zinc finger PHD-type" evidence="8">
    <location>
        <begin position="56"/>
        <end position="128"/>
    </location>
</feature>
<protein>
    <recommendedName>
        <fullName evidence="8">Zinc finger PHD-type domain-containing protein</fullName>
    </recommendedName>
</protein>
<dbReference type="InterPro" id="IPR005484">
    <property type="entry name" value="Ribosomal_uL18_bac/plant/anim"/>
</dbReference>
<dbReference type="Proteomes" id="UP001642483">
    <property type="component" value="Unassembled WGS sequence"/>
</dbReference>
<dbReference type="PANTHER" id="PTHR12899:SF3">
    <property type="entry name" value="LARGE RIBOSOMAL SUBUNIT PROTEIN UL18M"/>
    <property type="match status" value="1"/>
</dbReference>
<accession>A0ABP0FPA4</accession>
<proteinExistence type="inferred from homology"/>
<evidence type="ECO:0000313" key="10">
    <source>
        <dbReference type="Proteomes" id="UP001642483"/>
    </source>
</evidence>
<dbReference type="InterPro" id="IPR011011">
    <property type="entry name" value="Znf_FYVE_PHD"/>
</dbReference>
<keyword evidence="2" id="KW-0479">Metal-binding</keyword>
<evidence type="ECO:0000256" key="5">
    <source>
        <dbReference type="ARBA" id="ARBA00022980"/>
    </source>
</evidence>
<keyword evidence="5" id="KW-0689">Ribosomal protein</keyword>